<dbReference type="CDD" id="cd06222">
    <property type="entry name" value="RNase_H_like"/>
    <property type="match status" value="1"/>
</dbReference>
<dbReference type="InterPro" id="IPR044730">
    <property type="entry name" value="RNase_H-like_dom_plant"/>
</dbReference>
<sequence length="104" mass="11571">MRRAGQGNTNYRREQNWVNTLLINTDGTLQGSFGGWAAVIRDPNGEVVATTHGKSKYKSIALIELNALEQRLLLSVRHNTTRLKAQTDSTNVVSFMRQGSSKPQ</sequence>
<dbReference type="Gene3D" id="3.30.420.10">
    <property type="entry name" value="Ribonuclease H-like superfamily/Ribonuclease H"/>
    <property type="match status" value="1"/>
</dbReference>
<dbReference type="Pfam" id="PF13456">
    <property type="entry name" value="RVT_3"/>
    <property type="match status" value="1"/>
</dbReference>
<evidence type="ECO:0000259" key="1">
    <source>
        <dbReference type="Pfam" id="PF13456"/>
    </source>
</evidence>
<dbReference type="OrthoDB" id="1906820at2759"/>
<dbReference type="InterPro" id="IPR002156">
    <property type="entry name" value="RNaseH_domain"/>
</dbReference>
<name>A0A7J6X5F0_THATH</name>
<accession>A0A7J6X5F0</accession>
<dbReference type="GO" id="GO:0003676">
    <property type="term" value="F:nucleic acid binding"/>
    <property type="evidence" value="ECO:0007669"/>
    <property type="project" value="InterPro"/>
</dbReference>
<dbReference type="InterPro" id="IPR012337">
    <property type="entry name" value="RNaseH-like_sf"/>
</dbReference>
<comment type="caution">
    <text evidence="2">The sequence shown here is derived from an EMBL/GenBank/DDBJ whole genome shotgun (WGS) entry which is preliminary data.</text>
</comment>
<gene>
    <name evidence="2" type="ORF">FRX31_006820</name>
</gene>
<evidence type="ECO:0000313" key="3">
    <source>
        <dbReference type="Proteomes" id="UP000554482"/>
    </source>
</evidence>
<dbReference type="Proteomes" id="UP000554482">
    <property type="component" value="Unassembled WGS sequence"/>
</dbReference>
<dbReference type="InterPro" id="IPR036397">
    <property type="entry name" value="RNaseH_sf"/>
</dbReference>
<dbReference type="SUPFAM" id="SSF53098">
    <property type="entry name" value="Ribonuclease H-like"/>
    <property type="match status" value="1"/>
</dbReference>
<reference evidence="2 3" key="1">
    <citation type="submission" date="2020-06" db="EMBL/GenBank/DDBJ databases">
        <title>Transcriptomic and genomic resources for Thalictrum thalictroides and T. hernandezii: Facilitating candidate gene discovery in an emerging model plant lineage.</title>
        <authorList>
            <person name="Arias T."/>
            <person name="Riano-Pachon D.M."/>
            <person name="Di Stilio V.S."/>
        </authorList>
    </citation>
    <scope>NUCLEOTIDE SEQUENCE [LARGE SCALE GENOMIC DNA]</scope>
    <source>
        <strain evidence="3">cv. WT478/WT964</strain>
        <tissue evidence="2">Leaves</tissue>
    </source>
</reference>
<dbReference type="EMBL" id="JABWDY010006574">
    <property type="protein sequence ID" value="KAF5203592.1"/>
    <property type="molecule type" value="Genomic_DNA"/>
</dbReference>
<protein>
    <recommendedName>
        <fullName evidence="1">RNase H type-1 domain-containing protein</fullName>
    </recommendedName>
</protein>
<feature type="domain" description="RNase H type-1" evidence="1">
    <location>
        <begin position="24"/>
        <end position="101"/>
    </location>
</feature>
<evidence type="ECO:0000313" key="2">
    <source>
        <dbReference type="EMBL" id="KAF5203592.1"/>
    </source>
</evidence>
<keyword evidence="3" id="KW-1185">Reference proteome</keyword>
<proteinExistence type="predicted"/>
<dbReference type="AlphaFoldDB" id="A0A7J6X5F0"/>
<organism evidence="2 3">
    <name type="scientific">Thalictrum thalictroides</name>
    <name type="common">Rue-anemone</name>
    <name type="synonym">Anemone thalictroides</name>
    <dbReference type="NCBI Taxonomy" id="46969"/>
    <lineage>
        <taxon>Eukaryota</taxon>
        <taxon>Viridiplantae</taxon>
        <taxon>Streptophyta</taxon>
        <taxon>Embryophyta</taxon>
        <taxon>Tracheophyta</taxon>
        <taxon>Spermatophyta</taxon>
        <taxon>Magnoliopsida</taxon>
        <taxon>Ranunculales</taxon>
        <taxon>Ranunculaceae</taxon>
        <taxon>Thalictroideae</taxon>
        <taxon>Thalictrum</taxon>
    </lineage>
</organism>
<dbReference type="GO" id="GO:0004523">
    <property type="term" value="F:RNA-DNA hybrid ribonuclease activity"/>
    <property type="evidence" value="ECO:0007669"/>
    <property type="project" value="InterPro"/>
</dbReference>